<dbReference type="AlphaFoldDB" id="A0AAD5YSK1"/>
<feature type="region of interest" description="Disordered" evidence="1">
    <location>
        <begin position="164"/>
        <end position="189"/>
    </location>
</feature>
<keyword evidence="3" id="KW-1185">Reference proteome</keyword>
<organism evidence="2 3">
    <name type="scientific">Leucocoprinus birnbaumii</name>
    <dbReference type="NCBI Taxonomy" id="56174"/>
    <lineage>
        <taxon>Eukaryota</taxon>
        <taxon>Fungi</taxon>
        <taxon>Dikarya</taxon>
        <taxon>Basidiomycota</taxon>
        <taxon>Agaricomycotina</taxon>
        <taxon>Agaricomycetes</taxon>
        <taxon>Agaricomycetidae</taxon>
        <taxon>Agaricales</taxon>
        <taxon>Agaricineae</taxon>
        <taxon>Agaricaceae</taxon>
        <taxon>Leucocoprinus</taxon>
    </lineage>
</organism>
<feature type="region of interest" description="Disordered" evidence="1">
    <location>
        <begin position="370"/>
        <end position="389"/>
    </location>
</feature>
<dbReference type="PANTHER" id="PTHR37015">
    <property type="entry name" value="REVERSE TRANSCRIPTASE DOMAIN-CONTAINING PROTEIN"/>
    <property type="match status" value="1"/>
</dbReference>
<feature type="compositionally biased region" description="Low complexity" evidence="1">
    <location>
        <begin position="370"/>
        <end position="381"/>
    </location>
</feature>
<dbReference type="PANTHER" id="PTHR37015:SF2">
    <property type="entry name" value="REVERSE TRANSCRIPTASE DOMAIN-CONTAINING PROTEIN"/>
    <property type="match status" value="1"/>
</dbReference>
<accession>A0AAD5YSK1</accession>
<sequence length="901" mass="101578">MFSYATSRITDLVLGQVSDKPPTSAAYGRTLGFVTNAKLDELEKQREAYKEFSSVLEDANEPSLSMDDEGHALVDRLGILYRSVLEHLAPDEPRLINGTVNVDDLCIWLARVRTDPNFDKKVVKEWIAALESHIKQGERKLEFAKLCGRLYTDWLESRDSVTVRSDVSGPLPQQDTAKGDTKQEGREEMHEQVARLRSIIFQPTNMDTEALEAYLASVFSSKAAQAILDDMRVGMAKFGSALRDRTITANDMRWTVESLLASDLMSPDKRAALREFTDNQTVLEELSNVINMRLRAFGSWKWPNEAITVDMRRYLHGKYRAFTDPDILDALFLQWVGIMWGMKFKSDARDVFHSEAWKIAVPGDAMTSIPSDSVSADVSPSTVNSERKHQRNSLFLTGHLPDNVSPKPFYDEPADAAGDDLGDTAGATVEVKQQLLNILSTECYLNLSLHGSQSIVRTDIDWFGPSLPHESILTILRFFGVKSDWLEFFRTFLRMPVRFPGEPDAHTRVRGTPISYALSGFFGEVVLFGMDFAINQRTNGLFLYRIHDDIWFWDSNPRRCALAWKEMNEYAKLVGLTFNTSKTGSACVQNDGTPPPTALDLELPTGDIRWGFLKFDSKEARFVIDQDLVDGHIKELRRQLGHTKSVLGWISVYNKYMAFFVRNFGGRPAQCFGRQHVIEVTKTLVRVQQEIIGTEGSATGSGGGVVEHLENELAKRYDVHDLPKGYFYFPLSSGGLALRDPLIDILVMGESMSGNARAAIDDALQKEQEPYEIAKKEWELEQRQAAIASGADSGELPPLVYIPFRAYCEISSWNIYQLYSSLAAVHQPRQVQITPLIRSSFTARGRNEVLGSGRESYKGWVYEAYGRDVVRMFGALEIVDPRMIPIGLVHLYKTSRISWDQ</sequence>
<protein>
    <recommendedName>
        <fullName evidence="4">Reverse transcriptase domain-containing protein</fullName>
    </recommendedName>
</protein>
<dbReference type="EMBL" id="JANIEX010000574">
    <property type="protein sequence ID" value="KAJ3565396.1"/>
    <property type="molecule type" value="Genomic_DNA"/>
</dbReference>
<comment type="caution">
    <text evidence="2">The sequence shown here is derived from an EMBL/GenBank/DDBJ whole genome shotgun (WGS) entry which is preliminary data.</text>
</comment>
<gene>
    <name evidence="2" type="ORF">NP233_g7655</name>
</gene>
<evidence type="ECO:0008006" key="4">
    <source>
        <dbReference type="Google" id="ProtNLM"/>
    </source>
</evidence>
<reference evidence="2" key="1">
    <citation type="submission" date="2022-07" db="EMBL/GenBank/DDBJ databases">
        <title>Genome Sequence of Leucocoprinus birnbaumii.</title>
        <authorList>
            <person name="Buettner E."/>
        </authorList>
    </citation>
    <scope>NUCLEOTIDE SEQUENCE</scope>
    <source>
        <strain evidence="2">VT141</strain>
    </source>
</reference>
<dbReference type="Proteomes" id="UP001213000">
    <property type="component" value="Unassembled WGS sequence"/>
</dbReference>
<feature type="compositionally biased region" description="Basic and acidic residues" evidence="1">
    <location>
        <begin position="177"/>
        <end position="189"/>
    </location>
</feature>
<evidence type="ECO:0000313" key="3">
    <source>
        <dbReference type="Proteomes" id="UP001213000"/>
    </source>
</evidence>
<name>A0AAD5YSK1_9AGAR</name>
<evidence type="ECO:0000313" key="2">
    <source>
        <dbReference type="EMBL" id="KAJ3565396.1"/>
    </source>
</evidence>
<evidence type="ECO:0000256" key="1">
    <source>
        <dbReference type="SAM" id="MobiDB-lite"/>
    </source>
</evidence>
<proteinExistence type="predicted"/>